<evidence type="ECO:0008006" key="9">
    <source>
        <dbReference type="Google" id="ProtNLM"/>
    </source>
</evidence>
<evidence type="ECO:0000256" key="3">
    <source>
        <dbReference type="ARBA" id="ARBA00022490"/>
    </source>
</evidence>
<protein>
    <recommendedName>
        <fullName evidence="9">Flagellar export chaperone FliS</fullName>
    </recommendedName>
</protein>
<dbReference type="PANTHER" id="PTHR34773">
    <property type="entry name" value="FLAGELLAR SECRETION CHAPERONE FLIS"/>
    <property type="match status" value="1"/>
</dbReference>
<evidence type="ECO:0000256" key="2">
    <source>
        <dbReference type="ARBA" id="ARBA00008787"/>
    </source>
</evidence>
<keyword evidence="3" id="KW-0963">Cytoplasm</keyword>
<dbReference type="EMBL" id="PQAP01000109">
    <property type="protein sequence ID" value="PWB71592.1"/>
    <property type="molecule type" value="Genomic_DNA"/>
</dbReference>
<evidence type="ECO:0000256" key="5">
    <source>
        <dbReference type="ARBA" id="ARBA00023186"/>
    </source>
</evidence>
<dbReference type="PANTHER" id="PTHR34773:SF1">
    <property type="entry name" value="FLAGELLAR SECRETION CHAPERONE FLIS"/>
    <property type="match status" value="1"/>
</dbReference>
<dbReference type="Pfam" id="PF02561">
    <property type="entry name" value="FliS"/>
    <property type="match status" value="1"/>
</dbReference>
<dbReference type="InterPro" id="IPR036584">
    <property type="entry name" value="FliS_sf"/>
</dbReference>
<evidence type="ECO:0000313" key="7">
    <source>
        <dbReference type="EMBL" id="PWB71592.1"/>
    </source>
</evidence>
<comment type="caution">
    <text evidence="7">The sequence shown here is derived from an EMBL/GenBank/DDBJ whole genome shotgun (WGS) entry which is preliminary data.</text>
</comment>
<sequence length="145" mass="16068">MKKKLSTYQQVDTEGKSQLELVIKVFDGALQALSTASAAYAEEDYQAGYRDLEKVRRFVVHLYSTLDFVKGGDVADRLGKLYVHLMSEIDLIEGTKNRARIDSCAKVLRNLREGWVGLRPPASPVPVAPEAGERDRVDSSVLVTA</sequence>
<dbReference type="Proteomes" id="UP000250918">
    <property type="component" value="Unassembled WGS sequence"/>
</dbReference>
<dbReference type="GO" id="GO:0005829">
    <property type="term" value="C:cytosol"/>
    <property type="evidence" value="ECO:0007669"/>
    <property type="project" value="UniProtKB-SubCell"/>
</dbReference>
<comment type="similarity">
    <text evidence="2">Belongs to the FliS family.</text>
</comment>
<evidence type="ECO:0000256" key="6">
    <source>
        <dbReference type="SAM" id="MobiDB-lite"/>
    </source>
</evidence>
<accession>A0A855WZX5</accession>
<dbReference type="AlphaFoldDB" id="A0A855WZX5"/>
<proteinExistence type="inferred from homology"/>
<dbReference type="SUPFAM" id="SSF101116">
    <property type="entry name" value="Flagellar export chaperone FliS"/>
    <property type="match status" value="1"/>
</dbReference>
<evidence type="ECO:0000313" key="8">
    <source>
        <dbReference type="Proteomes" id="UP000250918"/>
    </source>
</evidence>
<dbReference type="Gene3D" id="1.20.120.340">
    <property type="entry name" value="Flagellar protein FliS"/>
    <property type="match status" value="1"/>
</dbReference>
<name>A0A855WZX5_9BACT</name>
<organism evidence="7 8">
    <name type="scientific">candidate division GN15 bacterium</name>
    <dbReference type="NCBI Taxonomy" id="2072418"/>
    <lineage>
        <taxon>Bacteria</taxon>
        <taxon>candidate division GN15</taxon>
    </lineage>
</organism>
<reference evidence="7 8" key="1">
    <citation type="journal article" date="2018" name="ISME J.">
        <title>A methanotrophic archaeon couples anaerobic oxidation of methane to Fe(III) reduction.</title>
        <authorList>
            <person name="Cai C."/>
            <person name="Leu A.O."/>
            <person name="Xie G.J."/>
            <person name="Guo J."/>
            <person name="Feng Y."/>
            <person name="Zhao J.X."/>
            <person name="Tyson G.W."/>
            <person name="Yuan Z."/>
            <person name="Hu S."/>
        </authorList>
    </citation>
    <scope>NUCLEOTIDE SEQUENCE [LARGE SCALE GENOMIC DNA]</scope>
    <source>
        <strain evidence="7">FeB_12</strain>
    </source>
</reference>
<dbReference type="GO" id="GO:0071973">
    <property type="term" value="P:bacterial-type flagellum-dependent cell motility"/>
    <property type="evidence" value="ECO:0007669"/>
    <property type="project" value="TreeGrafter"/>
</dbReference>
<feature type="region of interest" description="Disordered" evidence="6">
    <location>
        <begin position="126"/>
        <end position="145"/>
    </location>
</feature>
<comment type="subcellular location">
    <subcellularLocation>
        <location evidence="1">Cytoplasm</location>
        <location evidence="1">Cytosol</location>
    </subcellularLocation>
</comment>
<dbReference type="InterPro" id="IPR003713">
    <property type="entry name" value="FliS"/>
</dbReference>
<evidence type="ECO:0000256" key="1">
    <source>
        <dbReference type="ARBA" id="ARBA00004514"/>
    </source>
</evidence>
<dbReference type="CDD" id="cd16098">
    <property type="entry name" value="FliS"/>
    <property type="match status" value="1"/>
</dbReference>
<evidence type="ECO:0000256" key="4">
    <source>
        <dbReference type="ARBA" id="ARBA00022795"/>
    </source>
</evidence>
<keyword evidence="4" id="KW-1005">Bacterial flagellum biogenesis</keyword>
<keyword evidence="5" id="KW-0143">Chaperone</keyword>
<dbReference type="GO" id="GO:0044780">
    <property type="term" value="P:bacterial-type flagellum assembly"/>
    <property type="evidence" value="ECO:0007669"/>
    <property type="project" value="InterPro"/>
</dbReference>
<gene>
    <name evidence="7" type="ORF">C3F09_07670</name>
</gene>